<sequence>MKVHPIRKASLFGGLLLLLMGCTRSSGGMQLSDEAVDHAVIDTLTYCVKGIEFRMFVLSGGRFEMGATTEQPPLFTAEYLPREVQLMSYAIGETEVTQVLWLAVMGDTSTVARRWTTEVGKGADYPAYGISYADYDFCGNVWEWCADWFSPYRI</sequence>
<evidence type="ECO:0000259" key="1">
    <source>
        <dbReference type="Pfam" id="PF03781"/>
    </source>
</evidence>
<comment type="caution">
    <text evidence="2">The sequence shown here is derived from an EMBL/GenBank/DDBJ whole genome shotgun (WGS) entry which is preliminary data.</text>
</comment>
<protein>
    <submittedName>
        <fullName evidence="2">Secreted protein containing Sulphatase-modifying factor domain protein</fullName>
    </submittedName>
</protein>
<dbReference type="PROSITE" id="PS51257">
    <property type="entry name" value="PROKAR_LIPOPROTEIN"/>
    <property type="match status" value="1"/>
</dbReference>
<dbReference type="InterPro" id="IPR005532">
    <property type="entry name" value="SUMF_dom"/>
</dbReference>
<dbReference type="SUPFAM" id="SSF56436">
    <property type="entry name" value="C-type lectin-like"/>
    <property type="match status" value="1"/>
</dbReference>
<gene>
    <name evidence="2" type="ORF">EVA_13249</name>
</gene>
<dbReference type="InterPro" id="IPR042095">
    <property type="entry name" value="SUMF_sf"/>
</dbReference>
<dbReference type="Gene3D" id="3.90.1580.10">
    <property type="entry name" value="paralog of FGE (formylglycine-generating enzyme)"/>
    <property type="match status" value="1"/>
</dbReference>
<dbReference type="InterPro" id="IPR051043">
    <property type="entry name" value="Sulfatase_Mod_Factor_Kinase"/>
</dbReference>
<feature type="domain" description="Sulfatase-modifying factor enzyme-like" evidence="1">
    <location>
        <begin position="55"/>
        <end position="134"/>
    </location>
</feature>
<dbReference type="PANTHER" id="PTHR23150:SF19">
    <property type="entry name" value="FORMYLGLYCINE-GENERATING ENZYME"/>
    <property type="match status" value="1"/>
</dbReference>
<evidence type="ECO:0000313" key="2">
    <source>
        <dbReference type="EMBL" id="EJW98645.1"/>
    </source>
</evidence>
<dbReference type="InterPro" id="IPR016187">
    <property type="entry name" value="CTDL_fold"/>
</dbReference>
<proteinExistence type="predicted"/>
<organism evidence="2">
    <name type="scientific">gut metagenome</name>
    <dbReference type="NCBI Taxonomy" id="749906"/>
    <lineage>
        <taxon>unclassified sequences</taxon>
        <taxon>metagenomes</taxon>
        <taxon>organismal metagenomes</taxon>
    </lineage>
</organism>
<dbReference type="PANTHER" id="PTHR23150">
    <property type="entry name" value="SULFATASE MODIFYING FACTOR 1, 2"/>
    <property type="match status" value="1"/>
</dbReference>
<dbReference type="Pfam" id="PF03781">
    <property type="entry name" value="FGE-sulfatase"/>
    <property type="match status" value="1"/>
</dbReference>
<dbReference type="GO" id="GO:0120147">
    <property type="term" value="F:formylglycine-generating oxidase activity"/>
    <property type="evidence" value="ECO:0007669"/>
    <property type="project" value="TreeGrafter"/>
</dbReference>
<reference evidence="2" key="1">
    <citation type="journal article" date="2012" name="PLoS ONE">
        <title>Gene sets for utilization of primary and secondary nutrition supplies in the distal gut of endangered iberian lynx.</title>
        <authorList>
            <person name="Alcaide M."/>
            <person name="Messina E."/>
            <person name="Richter M."/>
            <person name="Bargiela R."/>
            <person name="Peplies J."/>
            <person name="Huws S.A."/>
            <person name="Newbold C.J."/>
            <person name="Golyshin P.N."/>
            <person name="Simon M.A."/>
            <person name="Lopez G."/>
            <person name="Yakimov M.M."/>
            <person name="Ferrer M."/>
        </authorList>
    </citation>
    <scope>NUCLEOTIDE SEQUENCE</scope>
</reference>
<name>J9CF80_9ZZZZ</name>
<accession>J9CF80</accession>
<dbReference type="EMBL" id="AMCI01004170">
    <property type="protein sequence ID" value="EJW98645.1"/>
    <property type="molecule type" value="Genomic_DNA"/>
</dbReference>
<dbReference type="AlphaFoldDB" id="J9CF80"/>